<dbReference type="EMBL" id="KV020185">
    <property type="protein sequence ID" value="KZV14795.1"/>
    <property type="molecule type" value="Genomic_DNA"/>
</dbReference>
<evidence type="ECO:0000313" key="4">
    <source>
        <dbReference type="Proteomes" id="UP000250235"/>
    </source>
</evidence>
<sequence length="142" mass="15460">MERKCRDVAFPGGMPGREAAQGAHPLVKGEIVRSFRRPGRRQLKRGYPMSARSIRDRALRIRQRGQGMTEYIIITALIAIAAIAAVTYFGGTARAQIGGMARELSGQSSSDDINRAQNQGNLAHSEGTKDKTLNSYNNATAK</sequence>
<gene>
    <name evidence="3" type="ORF">F511_04320</name>
</gene>
<feature type="compositionally biased region" description="Polar residues" evidence="1">
    <location>
        <begin position="133"/>
        <end position="142"/>
    </location>
</feature>
<keyword evidence="2" id="KW-0472">Membrane</keyword>
<organism evidence="3 4">
    <name type="scientific">Dorcoceras hygrometricum</name>
    <dbReference type="NCBI Taxonomy" id="472368"/>
    <lineage>
        <taxon>Eukaryota</taxon>
        <taxon>Viridiplantae</taxon>
        <taxon>Streptophyta</taxon>
        <taxon>Embryophyta</taxon>
        <taxon>Tracheophyta</taxon>
        <taxon>Spermatophyta</taxon>
        <taxon>Magnoliopsida</taxon>
        <taxon>eudicotyledons</taxon>
        <taxon>Gunneridae</taxon>
        <taxon>Pentapetalae</taxon>
        <taxon>asterids</taxon>
        <taxon>lamiids</taxon>
        <taxon>Lamiales</taxon>
        <taxon>Gesneriaceae</taxon>
        <taxon>Didymocarpoideae</taxon>
        <taxon>Trichosporeae</taxon>
        <taxon>Loxocarpinae</taxon>
        <taxon>Dorcoceras</taxon>
    </lineage>
</organism>
<accession>A0A2Z7A765</accession>
<keyword evidence="3" id="KW-0238">DNA-binding</keyword>
<evidence type="ECO:0000256" key="2">
    <source>
        <dbReference type="SAM" id="Phobius"/>
    </source>
</evidence>
<keyword evidence="4" id="KW-1185">Reference proteome</keyword>
<keyword evidence="3" id="KW-0371">Homeobox</keyword>
<reference evidence="3 4" key="1">
    <citation type="journal article" date="2015" name="Proc. Natl. Acad. Sci. U.S.A.">
        <title>The resurrection genome of Boea hygrometrica: A blueprint for survival of dehydration.</title>
        <authorList>
            <person name="Xiao L."/>
            <person name="Yang G."/>
            <person name="Zhang L."/>
            <person name="Yang X."/>
            <person name="Zhao S."/>
            <person name="Ji Z."/>
            <person name="Zhou Q."/>
            <person name="Hu M."/>
            <person name="Wang Y."/>
            <person name="Chen M."/>
            <person name="Xu Y."/>
            <person name="Jin H."/>
            <person name="Xiao X."/>
            <person name="Hu G."/>
            <person name="Bao F."/>
            <person name="Hu Y."/>
            <person name="Wan P."/>
            <person name="Li L."/>
            <person name="Deng X."/>
            <person name="Kuang T."/>
            <person name="Xiang C."/>
            <person name="Zhu J.K."/>
            <person name="Oliver M.J."/>
            <person name="He Y."/>
        </authorList>
    </citation>
    <scope>NUCLEOTIDE SEQUENCE [LARGE SCALE GENOMIC DNA]</scope>
    <source>
        <strain evidence="4">cv. XS01</strain>
    </source>
</reference>
<protein>
    <submittedName>
        <fullName evidence="3">Homeobox protein knotted-1-like 3</fullName>
    </submittedName>
</protein>
<dbReference type="Proteomes" id="UP000250235">
    <property type="component" value="Unassembled WGS sequence"/>
</dbReference>
<dbReference type="GO" id="GO:0003677">
    <property type="term" value="F:DNA binding"/>
    <property type="evidence" value="ECO:0007669"/>
    <property type="project" value="UniProtKB-KW"/>
</dbReference>
<evidence type="ECO:0000256" key="1">
    <source>
        <dbReference type="SAM" id="MobiDB-lite"/>
    </source>
</evidence>
<dbReference type="AlphaFoldDB" id="A0A2Z7A765"/>
<feature type="region of interest" description="Disordered" evidence="1">
    <location>
        <begin position="101"/>
        <end position="142"/>
    </location>
</feature>
<name>A0A2Z7A765_9LAMI</name>
<proteinExistence type="predicted"/>
<evidence type="ECO:0000313" key="3">
    <source>
        <dbReference type="EMBL" id="KZV14795.1"/>
    </source>
</evidence>
<feature type="compositionally biased region" description="Polar residues" evidence="1">
    <location>
        <begin position="105"/>
        <end position="122"/>
    </location>
</feature>
<keyword evidence="2" id="KW-1133">Transmembrane helix</keyword>
<feature type="transmembrane region" description="Helical" evidence="2">
    <location>
        <begin position="71"/>
        <end position="91"/>
    </location>
</feature>
<keyword evidence="2" id="KW-0812">Transmembrane</keyword>